<keyword evidence="1" id="KW-0808">Transferase</keyword>
<dbReference type="Gene3D" id="3.40.50.12760">
    <property type="match status" value="1"/>
</dbReference>
<evidence type="ECO:0000259" key="2">
    <source>
        <dbReference type="PROSITE" id="PS51613"/>
    </source>
</evidence>
<dbReference type="PANTHER" id="PTHR16121">
    <property type="entry name" value="CAP-SPECIFIC MRNA (NUCLEOSIDE-2'-O-)-METHYLTRANSFERASE 1-RELATED"/>
    <property type="match status" value="1"/>
</dbReference>
<dbReference type="InterPro" id="IPR025816">
    <property type="entry name" value="RrmJ-type_MeTrfase"/>
</dbReference>
<gene>
    <name evidence="3" type="ORF">OESDEN_18373</name>
</gene>
<dbReference type="Proteomes" id="UP000053660">
    <property type="component" value="Unassembled WGS sequence"/>
</dbReference>
<feature type="non-terminal residue" evidence="3">
    <location>
        <position position="150"/>
    </location>
</feature>
<comment type="subcellular location">
    <subcellularLocation>
        <location evidence="1">Nucleus</location>
    </subcellularLocation>
</comment>
<comment type="function">
    <text evidence="1">S-adenosyl-L-methionine-dependent methyltransferase that mediates RNA cap1 2'-O-ribose methylation to the 5'-cap structure of RNAs. Methylates the ribose of the first nucleotide of a m(7)GpppG-capped mRNA to produce m(7)GpppNmp (cap1).</text>
</comment>
<accession>A0A0B1S9F4</accession>
<dbReference type="GO" id="GO:0003676">
    <property type="term" value="F:nucleic acid binding"/>
    <property type="evidence" value="ECO:0007669"/>
    <property type="project" value="UniProtKB-UniRule"/>
</dbReference>
<dbReference type="GO" id="GO:0006370">
    <property type="term" value="P:7-methylguanosine mRNA capping"/>
    <property type="evidence" value="ECO:0007669"/>
    <property type="project" value="UniProtKB-UniRule"/>
</dbReference>
<reference evidence="3 4" key="1">
    <citation type="submission" date="2014-03" db="EMBL/GenBank/DDBJ databases">
        <title>Draft genome of the hookworm Oesophagostomum dentatum.</title>
        <authorList>
            <person name="Mitreva M."/>
        </authorList>
    </citation>
    <scope>NUCLEOTIDE SEQUENCE [LARGE SCALE GENOMIC DNA]</scope>
    <source>
        <strain evidence="3 4">OD-Hann</strain>
    </source>
</reference>
<keyword evidence="1" id="KW-0949">S-adenosyl-L-methionine</keyword>
<feature type="domain" description="RrmJ-type SAM-dependent 2'-O-MTase" evidence="2">
    <location>
        <begin position="1"/>
        <end position="86"/>
    </location>
</feature>
<name>A0A0B1S9F4_OESDE</name>
<dbReference type="EC" id="2.1.1.57" evidence="1"/>
<proteinExistence type="predicted"/>
<keyword evidence="1" id="KW-0539">Nucleus</keyword>
<dbReference type="Pfam" id="PF01728">
    <property type="entry name" value="FtsJ"/>
    <property type="match status" value="1"/>
</dbReference>
<evidence type="ECO:0000313" key="3">
    <source>
        <dbReference type="EMBL" id="KHJ81938.1"/>
    </source>
</evidence>
<keyword evidence="4" id="KW-1185">Reference proteome</keyword>
<comment type="catalytic activity">
    <reaction evidence="1">
        <text>a 5'-end (N(7)-methyl 5'-triphosphoguanosine)-ribonucleoside in mRNA + S-adenosyl-L-methionine = a 5'-end (N(7)-methyl 5'-triphosphoguanosine)-(2'-O-methyl-ribonucleoside) in mRNA + S-adenosyl-L-homocysteine + H(+)</text>
        <dbReference type="Rhea" id="RHEA:67020"/>
        <dbReference type="Rhea" id="RHEA-COMP:17167"/>
        <dbReference type="Rhea" id="RHEA-COMP:17168"/>
        <dbReference type="ChEBI" id="CHEBI:15378"/>
        <dbReference type="ChEBI" id="CHEBI:57856"/>
        <dbReference type="ChEBI" id="CHEBI:59789"/>
        <dbReference type="ChEBI" id="CHEBI:156461"/>
        <dbReference type="ChEBI" id="CHEBI:167609"/>
        <dbReference type="EC" id="2.1.1.57"/>
    </reaction>
</comment>
<dbReference type="GO" id="GO:0004483">
    <property type="term" value="F:methyltransferase cap1 activity"/>
    <property type="evidence" value="ECO:0007669"/>
    <property type="project" value="UniProtKB-UniRule"/>
</dbReference>
<dbReference type="AlphaFoldDB" id="A0A0B1S9F4"/>
<dbReference type="PROSITE" id="PS51613">
    <property type="entry name" value="SAM_MT_RRMJ"/>
    <property type="match status" value="1"/>
</dbReference>
<organism evidence="3 4">
    <name type="scientific">Oesophagostomum dentatum</name>
    <name type="common">Nodular worm</name>
    <dbReference type="NCBI Taxonomy" id="61180"/>
    <lineage>
        <taxon>Eukaryota</taxon>
        <taxon>Metazoa</taxon>
        <taxon>Ecdysozoa</taxon>
        <taxon>Nematoda</taxon>
        <taxon>Chromadorea</taxon>
        <taxon>Rhabditida</taxon>
        <taxon>Rhabditina</taxon>
        <taxon>Rhabditomorpha</taxon>
        <taxon>Strongyloidea</taxon>
        <taxon>Strongylidae</taxon>
        <taxon>Oesophagostomum</taxon>
    </lineage>
</organism>
<dbReference type="GO" id="GO:0005634">
    <property type="term" value="C:nucleus"/>
    <property type="evidence" value="ECO:0007669"/>
    <property type="project" value="UniProtKB-SubCell"/>
</dbReference>
<protein>
    <recommendedName>
        <fullName evidence="1">Cap-specific mRNA (nucleoside-2'-O-)-methyltransferase 1</fullName>
        <ecNumber evidence="1">2.1.1.57</ecNumber>
    </recommendedName>
    <alternativeName>
        <fullName evidence="1">Cap1 2'O-ribose methyltransferase 1</fullName>
    </alternativeName>
</protein>
<dbReference type="GO" id="GO:0016556">
    <property type="term" value="P:mRNA modification"/>
    <property type="evidence" value="ECO:0007669"/>
    <property type="project" value="UniProtKB-UniRule"/>
</dbReference>
<keyword evidence="1" id="KW-0506">mRNA capping</keyword>
<keyword evidence="1" id="KW-0489">Methyltransferase</keyword>
<keyword evidence="1" id="KW-0507">mRNA processing</keyword>
<dbReference type="PANTHER" id="PTHR16121:SF0">
    <property type="entry name" value="CAP-SPECIFIC MRNA (NUCLEOSIDE-2'-O-)-METHYLTRANSFERASE 1"/>
    <property type="match status" value="1"/>
</dbReference>
<dbReference type="InterPro" id="IPR002877">
    <property type="entry name" value="RNA_MeTrfase_FtsJ_dom"/>
</dbReference>
<evidence type="ECO:0000256" key="1">
    <source>
        <dbReference type="RuleBase" id="RU368012"/>
    </source>
</evidence>
<dbReference type="InterPro" id="IPR050851">
    <property type="entry name" value="mRNA_Cap_2O-Ribose_MeTrfase"/>
</dbReference>
<dbReference type="EMBL" id="KN583911">
    <property type="protein sequence ID" value="KHJ81938.1"/>
    <property type="molecule type" value="Genomic_DNA"/>
</dbReference>
<dbReference type="GO" id="GO:0005737">
    <property type="term" value="C:cytoplasm"/>
    <property type="evidence" value="ECO:0007669"/>
    <property type="project" value="TreeGrafter"/>
</dbReference>
<evidence type="ECO:0000313" key="4">
    <source>
        <dbReference type="Proteomes" id="UP000053660"/>
    </source>
</evidence>
<dbReference type="OrthoDB" id="10251234at2759"/>
<dbReference type="GO" id="GO:0032259">
    <property type="term" value="P:methylation"/>
    <property type="evidence" value="ECO:0007669"/>
    <property type="project" value="UniProtKB-KW"/>
</dbReference>
<sequence length="150" mass="17078">MMADGGFSVEGKEDIQEILSKRLYLCQLLVSLCIVKEGGVFFCKLFDVFTPFSAGLIYLMYVAYDQISLHKPHTSRPANSERVNRKLDEFDKGNSSQDVNSIVPLEMLKNDDVFCNYLTSHNESLASRQSVYLQKYLSFARNSSLIDKDQ</sequence>